<evidence type="ECO:0000313" key="2">
    <source>
        <dbReference type="EMBL" id="KAK8121214.1"/>
    </source>
</evidence>
<protein>
    <submittedName>
        <fullName evidence="2">Uncharacterized protein</fullName>
    </submittedName>
</protein>
<accession>A0AAW0R1S9</accession>
<feature type="compositionally biased region" description="Basic and acidic residues" evidence="1">
    <location>
        <begin position="85"/>
        <end position="94"/>
    </location>
</feature>
<gene>
    <name evidence="2" type="ORF">PG999_005334</name>
</gene>
<reference evidence="2 3" key="1">
    <citation type="submission" date="2023-01" db="EMBL/GenBank/DDBJ databases">
        <title>Analysis of 21 Apiospora genomes using comparative genomics revels a genus with tremendous synthesis potential of carbohydrate active enzymes and secondary metabolites.</title>
        <authorList>
            <person name="Sorensen T."/>
        </authorList>
    </citation>
    <scope>NUCLEOTIDE SEQUENCE [LARGE SCALE GENOMIC DNA]</scope>
    <source>
        <strain evidence="2 3">CBS 117206</strain>
    </source>
</reference>
<keyword evidence="3" id="KW-1185">Reference proteome</keyword>
<proteinExistence type="predicted"/>
<name>A0AAW0R1S9_9PEZI</name>
<comment type="caution">
    <text evidence="2">The sequence shown here is derived from an EMBL/GenBank/DDBJ whole genome shotgun (WGS) entry which is preliminary data.</text>
</comment>
<dbReference type="Proteomes" id="UP001392437">
    <property type="component" value="Unassembled WGS sequence"/>
</dbReference>
<dbReference type="AlphaFoldDB" id="A0AAW0R1S9"/>
<dbReference type="EMBL" id="JAQQWP010000004">
    <property type="protein sequence ID" value="KAK8121214.1"/>
    <property type="molecule type" value="Genomic_DNA"/>
</dbReference>
<evidence type="ECO:0000256" key="1">
    <source>
        <dbReference type="SAM" id="MobiDB-lite"/>
    </source>
</evidence>
<sequence length="137" mass="15737">MCYTQIVHHCFHADKISFHAEERESHVCDVECWPYDEGYKCPAHTCCWIVLENDIYSCDERMSDGTCIQMMEDEVFVQEQDETEEEKKTMHEAQEQPGVAAAGIEEGEEACMEFWPEDQEGKAVLVFLEDGIDGSSQ</sequence>
<organism evidence="2 3">
    <name type="scientific">Apiospora kogelbergensis</name>
    <dbReference type="NCBI Taxonomy" id="1337665"/>
    <lineage>
        <taxon>Eukaryota</taxon>
        <taxon>Fungi</taxon>
        <taxon>Dikarya</taxon>
        <taxon>Ascomycota</taxon>
        <taxon>Pezizomycotina</taxon>
        <taxon>Sordariomycetes</taxon>
        <taxon>Xylariomycetidae</taxon>
        <taxon>Amphisphaeriales</taxon>
        <taxon>Apiosporaceae</taxon>
        <taxon>Apiospora</taxon>
    </lineage>
</organism>
<evidence type="ECO:0000313" key="3">
    <source>
        <dbReference type="Proteomes" id="UP001392437"/>
    </source>
</evidence>
<feature type="region of interest" description="Disordered" evidence="1">
    <location>
        <begin position="79"/>
        <end position="99"/>
    </location>
</feature>